<accession>A0ABR9D5V6</accession>
<keyword evidence="21" id="KW-1185">Reference proteome</keyword>
<dbReference type="InterPro" id="IPR025199">
    <property type="entry name" value="FtsK_4TM"/>
</dbReference>
<evidence type="ECO:0000256" key="15">
    <source>
        <dbReference type="ARBA" id="ARBA00025923"/>
    </source>
</evidence>
<keyword evidence="6 18" id="KW-0812">Transmembrane</keyword>
<evidence type="ECO:0000256" key="14">
    <source>
        <dbReference type="ARBA" id="ARBA00024784"/>
    </source>
</evidence>
<dbReference type="EMBL" id="JACXSS010000001">
    <property type="protein sequence ID" value="MBD9357247.1"/>
    <property type="molecule type" value="Genomic_DNA"/>
</dbReference>
<keyword evidence="12 18" id="KW-0472">Membrane</keyword>
<evidence type="ECO:0000256" key="10">
    <source>
        <dbReference type="ARBA" id="ARBA00022989"/>
    </source>
</evidence>
<evidence type="ECO:0000256" key="18">
    <source>
        <dbReference type="SAM" id="Phobius"/>
    </source>
</evidence>
<proteinExistence type="inferred from homology"/>
<feature type="binding site" evidence="16">
    <location>
        <begin position="428"/>
        <end position="435"/>
    </location>
    <ligand>
        <name>ATP</name>
        <dbReference type="ChEBI" id="CHEBI:30616"/>
    </ligand>
</feature>
<evidence type="ECO:0000256" key="4">
    <source>
        <dbReference type="ARBA" id="ARBA00022475"/>
    </source>
</evidence>
<protein>
    <recommendedName>
        <fullName evidence="3">DNA translocase FtsK</fullName>
    </recommendedName>
</protein>
<feature type="transmembrane region" description="Helical" evidence="18">
    <location>
        <begin position="16"/>
        <end position="35"/>
    </location>
</feature>
<dbReference type="InterPro" id="IPR002543">
    <property type="entry name" value="FtsK_dom"/>
</dbReference>
<feature type="domain" description="FtsK" evidence="19">
    <location>
        <begin position="411"/>
        <end position="625"/>
    </location>
</feature>
<dbReference type="Pfam" id="PF01580">
    <property type="entry name" value="FtsK_SpoIIIE"/>
    <property type="match status" value="1"/>
</dbReference>
<reference evidence="20 21" key="1">
    <citation type="submission" date="2020-09" db="EMBL/GenBank/DDBJ databases">
        <title>Methylomonas albis sp. nov. and Methylomonas fluvii sp. nov.: Two cold-adapted methanotrophs from the River Elbe and an amended description of Methylovulum psychrotolerans strain Eb1.</title>
        <authorList>
            <person name="Bussmann I.K."/>
            <person name="Klings K.-W."/>
            <person name="Warnstedt J."/>
            <person name="Hoppert M."/>
            <person name="Saborowski A."/>
            <person name="Horn F."/>
            <person name="Liebner S."/>
        </authorList>
    </citation>
    <scope>NUCLEOTIDE SEQUENCE [LARGE SCALE GENOMIC DNA]</scope>
    <source>
        <strain evidence="20 21">EbA</strain>
    </source>
</reference>
<feature type="transmembrane region" description="Helical" evidence="18">
    <location>
        <begin position="66"/>
        <end position="89"/>
    </location>
</feature>
<dbReference type="Gene3D" id="1.10.10.10">
    <property type="entry name" value="Winged helix-like DNA-binding domain superfamily/Winged helix DNA-binding domain"/>
    <property type="match status" value="1"/>
</dbReference>
<dbReference type="Gene3D" id="3.40.50.300">
    <property type="entry name" value="P-loop containing nucleotide triphosphate hydrolases"/>
    <property type="match status" value="1"/>
</dbReference>
<comment type="similarity">
    <text evidence="2">Belongs to the FtsK/SpoIIIE/SftA family.</text>
</comment>
<evidence type="ECO:0000313" key="20">
    <source>
        <dbReference type="EMBL" id="MBD9357247.1"/>
    </source>
</evidence>
<dbReference type="InterPro" id="IPR036390">
    <property type="entry name" value="WH_DNA-bd_sf"/>
</dbReference>
<keyword evidence="9 16" id="KW-0067">ATP-binding</keyword>
<comment type="caution">
    <text evidence="20">The sequence shown here is derived from an EMBL/GenBank/DDBJ whole genome shotgun (WGS) entry which is preliminary data.</text>
</comment>
<dbReference type="Proteomes" id="UP000652176">
    <property type="component" value="Unassembled WGS sequence"/>
</dbReference>
<gene>
    <name evidence="20" type="ORF">IE877_15395</name>
</gene>
<evidence type="ECO:0000256" key="2">
    <source>
        <dbReference type="ARBA" id="ARBA00006474"/>
    </source>
</evidence>
<dbReference type="Pfam" id="PF13491">
    <property type="entry name" value="FtsK_4TM"/>
    <property type="match status" value="1"/>
</dbReference>
<dbReference type="InterPro" id="IPR027417">
    <property type="entry name" value="P-loop_NTPase"/>
</dbReference>
<dbReference type="InterPro" id="IPR018541">
    <property type="entry name" value="Ftsk_gamma"/>
</dbReference>
<dbReference type="PANTHER" id="PTHR22683">
    <property type="entry name" value="SPORULATION PROTEIN RELATED"/>
    <property type="match status" value="1"/>
</dbReference>
<dbReference type="Pfam" id="PF17854">
    <property type="entry name" value="FtsK_alpha"/>
    <property type="match status" value="1"/>
</dbReference>
<sequence>MVAVVEERAARGYREIALLGFSSCALFFLIALVTFNSNDPGWSHSTSYQSISNACGLFGAWLADFVLSFLGLMAYLIPVMIFWYGYILFQGSRQTGGQWALASRSAGFLATTVSGSAILFLHLHFLRTKVDLPESPGGILGREIGDALVHLLGNSGSTLLLLAIFMTGVTLFTGLSWLMMMTLIGKGAMSACSIVGRQAVTVPERYRADRPERPESTKEAKKPRNQPEAKTEERAKKPQIQVLETAQPSAAAAVRPLRRKDSKPVDDMAPGAYINALPTLSLLDKREIKVKRYSKIELEEISRQVEDVLRDYGIAAEVEAVLPGPVITRFELRLAAGVKVSRISSLAKDLARGLSVTSVRIVEIIEGKSVIGLEIPNQEREMVSLRDLLVSDEFERAKSKLSIAMGKDISGTPVVADLGKMPHALVAGTTGSGKSVAINTMILSLLYKSKPEDVRMIMIDPKMLELSVYEGIPHLLTPVVTDMKDAQNALRWAVAEMERRYKLMSKVGVRNLAGYNQAVREAEEAGQPLRDPLFRPETPVALDDYPLLDTLPSIVIVIDELADMMMVVGKKVEELIARLAQKARAAGIHLVLATQRPSVDVLTGLIKANVPTRISFQVSSRIDSRTIIDQGGAEALLGNGDMLFLPSGTSIPLRAHGAFVDDHEVHRVVEFLKKTGPTNYLDEITQERTDSGEVAGLDGEDSESDALYDEAVAFVTESRKASISSVQRRFKIGYNRAARIIEDMENAGVVSMPETNGSREVLAPPPR</sequence>
<evidence type="ECO:0000256" key="5">
    <source>
        <dbReference type="ARBA" id="ARBA00022618"/>
    </source>
</evidence>
<keyword evidence="8" id="KW-0159">Chromosome partition</keyword>
<comment type="subunit">
    <text evidence="15">Homohexamer. Forms a ring that surrounds DNA.</text>
</comment>
<evidence type="ECO:0000256" key="17">
    <source>
        <dbReference type="SAM" id="MobiDB-lite"/>
    </source>
</evidence>
<evidence type="ECO:0000259" key="19">
    <source>
        <dbReference type="PROSITE" id="PS50901"/>
    </source>
</evidence>
<evidence type="ECO:0000256" key="3">
    <source>
        <dbReference type="ARBA" id="ARBA00020887"/>
    </source>
</evidence>
<keyword evidence="13" id="KW-0131">Cell cycle</keyword>
<dbReference type="CDD" id="cd01127">
    <property type="entry name" value="TrwB_TraG_TraD_VirD4"/>
    <property type="match status" value="1"/>
</dbReference>
<dbReference type="SMART" id="SM00382">
    <property type="entry name" value="AAA"/>
    <property type="match status" value="1"/>
</dbReference>
<dbReference type="PANTHER" id="PTHR22683:SF41">
    <property type="entry name" value="DNA TRANSLOCASE FTSK"/>
    <property type="match status" value="1"/>
</dbReference>
<dbReference type="InterPro" id="IPR003593">
    <property type="entry name" value="AAA+_ATPase"/>
</dbReference>
<comment type="function">
    <text evidence="14">Essential cell division protein that coordinates cell division and chromosome segregation. The N-terminus is involved in assembly of the cell-division machinery. The C-terminus functions as a DNA motor that moves dsDNA in an ATP-dependent manner towards the dif recombination site, which is located within the replication terminus region. Translocation stops specifically at Xer-dif sites, where FtsK interacts with the Xer recombinase, allowing activation of chromosome unlinking by recombination. FtsK orienting polar sequences (KOPS) guide the direction of DNA translocation. FtsK can remove proteins from DNA as it translocates, but translocation stops specifically at XerCD-dif site, thereby preventing removal of XerC and XerD from dif.</text>
</comment>
<evidence type="ECO:0000256" key="6">
    <source>
        <dbReference type="ARBA" id="ARBA00022692"/>
    </source>
</evidence>
<dbReference type="SMART" id="SM00843">
    <property type="entry name" value="Ftsk_gamma"/>
    <property type="match status" value="1"/>
</dbReference>
<evidence type="ECO:0000256" key="13">
    <source>
        <dbReference type="ARBA" id="ARBA00023306"/>
    </source>
</evidence>
<evidence type="ECO:0000256" key="1">
    <source>
        <dbReference type="ARBA" id="ARBA00004651"/>
    </source>
</evidence>
<organism evidence="20 21">
    <name type="scientific">Methylomonas albis</name>
    <dbReference type="NCBI Taxonomy" id="1854563"/>
    <lineage>
        <taxon>Bacteria</taxon>
        <taxon>Pseudomonadati</taxon>
        <taxon>Pseudomonadota</taxon>
        <taxon>Gammaproteobacteria</taxon>
        <taxon>Methylococcales</taxon>
        <taxon>Methylococcaceae</taxon>
        <taxon>Methylomonas</taxon>
    </lineage>
</organism>
<dbReference type="Pfam" id="PF09397">
    <property type="entry name" value="FtsK_gamma"/>
    <property type="match status" value="1"/>
</dbReference>
<dbReference type="InterPro" id="IPR050206">
    <property type="entry name" value="FtsK/SpoIIIE/SftA"/>
</dbReference>
<evidence type="ECO:0000256" key="7">
    <source>
        <dbReference type="ARBA" id="ARBA00022741"/>
    </source>
</evidence>
<keyword evidence="11" id="KW-0238">DNA-binding</keyword>
<evidence type="ECO:0000256" key="9">
    <source>
        <dbReference type="ARBA" id="ARBA00022840"/>
    </source>
</evidence>
<dbReference type="InterPro" id="IPR036388">
    <property type="entry name" value="WH-like_DNA-bd_sf"/>
</dbReference>
<keyword evidence="4" id="KW-1003">Cell membrane</keyword>
<dbReference type="Gene3D" id="3.30.980.40">
    <property type="match status" value="1"/>
</dbReference>
<feature type="region of interest" description="Disordered" evidence="17">
    <location>
        <begin position="205"/>
        <end position="239"/>
    </location>
</feature>
<keyword evidence="10 18" id="KW-1133">Transmembrane helix</keyword>
<evidence type="ECO:0000256" key="12">
    <source>
        <dbReference type="ARBA" id="ARBA00023136"/>
    </source>
</evidence>
<evidence type="ECO:0000256" key="16">
    <source>
        <dbReference type="PROSITE-ProRule" id="PRU00289"/>
    </source>
</evidence>
<dbReference type="SUPFAM" id="SSF52540">
    <property type="entry name" value="P-loop containing nucleoside triphosphate hydrolases"/>
    <property type="match status" value="1"/>
</dbReference>
<dbReference type="SUPFAM" id="SSF46785">
    <property type="entry name" value="Winged helix' DNA-binding domain"/>
    <property type="match status" value="1"/>
</dbReference>
<keyword evidence="7 16" id="KW-0547">Nucleotide-binding</keyword>
<comment type="subcellular location">
    <subcellularLocation>
        <location evidence="1">Cell membrane</location>
        <topology evidence="1">Multi-pass membrane protein</topology>
    </subcellularLocation>
</comment>
<feature type="compositionally biased region" description="Basic and acidic residues" evidence="17">
    <location>
        <begin position="205"/>
        <end position="236"/>
    </location>
</feature>
<evidence type="ECO:0000256" key="8">
    <source>
        <dbReference type="ARBA" id="ARBA00022829"/>
    </source>
</evidence>
<feature type="transmembrane region" description="Helical" evidence="18">
    <location>
        <begin position="159"/>
        <end position="180"/>
    </location>
</feature>
<dbReference type="RefSeq" id="WP_192375534.1">
    <property type="nucleotide sequence ID" value="NZ_CAJHIV010000001.1"/>
</dbReference>
<evidence type="ECO:0000313" key="21">
    <source>
        <dbReference type="Proteomes" id="UP000652176"/>
    </source>
</evidence>
<dbReference type="InterPro" id="IPR041027">
    <property type="entry name" value="FtsK_alpha"/>
</dbReference>
<evidence type="ECO:0000256" key="11">
    <source>
        <dbReference type="ARBA" id="ARBA00023125"/>
    </source>
</evidence>
<keyword evidence="5" id="KW-0132">Cell division</keyword>
<name>A0ABR9D5V6_9GAMM</name>
<dbReference type="PROSITE" id="PS50901">
    <property type="entry name" value="FTSK"/>
    <property type="match status" value="1"/>
</dbReference>